<proteinExistence type="predicted"/>
<dbReference type="Proteomes" id="UP000318102">
    <property type="component" value="Unassembled WGS sequence"/>
</dbReference>
<evidence type="ECO:0000313" key="1">
    <source>
        <dbReference type="EMBL" id="TVX93032.1"/>
    </source>
</evidence>
<dbReference type="Gene3D" id="2.115.10.10">
    <property type="entry name" value="Tachylectin 2"/>
    <property type="match status" value="1"/>
</dbReference>
<dbReference type="RefSeq" id="WP_144989118.1">
    <property type="nucleotide sequence ID" value="NZ_VNJK01000001.1"/>
</dbReference>
<organism evidence="1 2">
    <name type="scientific">Paenibacillus agilis</name>
    <dbReference type="NCBI Taxonomy" id="3020863"/>
    <lineage>
        <taxon>Bacteria</taxon>
        <taxon>Bacillati</taxon>
        <taxon>Bacillota</taxon>
        <taxon>Bacilli</taxon>
        <taxon>Bacillales</taxon>
        <taxon>Paenibacillaceae</taxon>
        <taxon>Paenibacillus</taxon>
    </lineage>
</organism>
<protein>
    <submittedName>
        <fullName evidence="1">Uncharacterized protein</fullName>
    </submittedName>
</protein>
<comment type="caution">
    <text evidence="1">The sequence shown here is derived from an EMBL/GenBank/DDBJ whole genome shotgun (WGS) entry which is preliminary data.</text>
</comment>
<dbReference type="AlphaFoldDB" id="A0A559IZI6"/>
<accession>A0A559IZI6</accession>
<sequence>MYKKDSISPNDSTGLIPEPRRNEILYKIDQNNLRNIIQSIPVPDDTQNSDDTTTALLAYYRYVFLVVGDNLYKLETVPELEILKTVPGYRDTKLIAGADGQHIFVIKDGKLIKLNFELETVPLPDDPNDPDGSRWEDAKLMDGSGQHLYIVRGDELIRMNAITNIEEGKDTGWTDATLLTAPGDSYVYLFRNGELIRMKEFPLEMDDKTGDWDGTTVLAGSGKSLYIVRDGELICLLGNTLQRDTNVEVGSGDNTTLMSFFINYVYLVKDFIEELD</sequence>
<reference evidence="1 2" key="1">
    <citation type="submission" date="2019-07" db="EMBL/GenBank/DDBJ databases">
        <authorList>
            <person name="Kim J."/>
        </authorList>
    </citation>
    <scope>NUCLEOTIDE SEQUENCE [LARGE SCALE GENOMIC DNA]</scope>
    <source>
        <strain evidence="1 2">N4</strain>
    </source>
</reference>
<keyword evidence="2" id="KW-1185">Reference proteome</keyword>
<gene>
    <name evidence="1" type="ORF">FPZ44_08155</name>
</gene>
<evidence type="ECO:0000313" key="2">
    <source>
        <dbReference type="Proteomes" id="UP000318102"/>
    </source>
</evidence>
<name>A0A559IZI6_9BACL</name>
<dbReference type="EMBL" id="VNJK01000001">
    <property type="protein sequence ID" value="TVX93032.1"/>
    <property type="molecule type" value="Genomic_DNA"/>
</dbReference>